<feature type="region of interest" description="Disordered" evidence="1">
    <location>
        <begin position="224"/>
        <end position="245"/>
    </location>
</feature>
<reference evidence="2" key="1">
    <citation type="journal article" date="2020" name="bioRxiv">
        <title>Comparative genomics of Chlamydomonas.</title>
        <authorList>
            <person name="Craig R.J."/>
            <person name="Hasan A.R."/>
            <person name="Ness R.W."/>
            <person name="Keightley P.D."/>
        </authorList>
    </citation>
    <scope>NUCLEOTIDE SEQUENCE</scope>
    <source>
        <strain evidence="2">CCAP 11/173</strain>
    </source>
</reference>
<evidence type="ECO:0000313" key="3">
    <source>
        <dbReference type="Proteomes" id="UP000613740"/>
    </source>
</evidence>
<evidence type="ECO:0008006" key="4">
    <source>
        <dbReference type="Google" id="ProtNLM"/>
    </source>
</evidence>
<evidence type="ECO:0000256" key="1">
    <source>
        <dbReference type="SAM" id="MobiDB-lite"/>
    </source>
</evidence>
<feature type="compositionally biased region" description="Basic and acidic residues" evidence="1">
    <location>
        <begin position="87"/>
        <end position="101"/>
    </location>
</feature>
<evidence type="ECO:0000313" key="2">
    <source>
        <dbReference type="EMBL" id="KAG2449868.1"/>
    </source>
</evidence>
<accession>A0A835WMC2</accession>
<feature type="compositionally biased region" description="Pro residues" evidence="1">
    <location>
        <begin position="227"/>
        <end position="242"/>
    </location>
</feature>
<feature type="region of interest" description="Disordered" evidence="1">
    <location>
        <begin position="184"/>
        <end position="210"/>
    </location>
</feature>
<organism evidence="2 3">
    <name type="scientific">Chlamydomonas schloesseri</name>
    <dbReference type="NCBI Taxonomy" id="2026947"/>
    <lineage>
        <taxon>Eukaryota</taxon>
        <taxon>Viridiplantae</taxon>
        <taxon>Chlorophyta</taxon>
        <taxon>core chlorophytes</taxon>
        <taxon>Chlorophyceae</taxon>
        <taxon>CS clade</taxon>
        <taxon>Chlamydomonadales</taxon>
        <taxon>Chlamydomonadaceae</taxon>
        <taxon>Chlamydomonas</taxon>
    </lineage>
</organism>
<feature type="region of interest" description="Disordered" evidence="1">
    <location>
        <begin position="1"/>
        <end position="23"/>
    </location>
</feature>
<feature type="compositionally biased region" description="Low complexity" evidence="1">
    <location>
        <begin position="564"/>
        <end position="582"/>
    </location>
</feature>
<feature type="region of interest" description="Disordered" evidence="1">
    <location>
        <begin position="294"/>
        <end position="344"/>
    </location>
</feature>
<dbReference type="AlphaFoldDB" id="A0A835WMC2"/>
<feature type="region of interest" description="Disordered" evidence="1">
    <location>
        <begin position="430"/>
        <end position="466"/>
    </location>
</feature>
<feature type="region of interest" description="Disordered" evidence="1">
    <location>
        <begin position="564"/>
        <end position="595"/>
    </location>
</feature>
<feature type="compositionally biased region" description="Low complexity" evidence="1">
    <location>
        <begin position="186"/>
        <end position="197"/>
    </location>
</feature>
<feature type="region of interest" description="Disordered" evidence="1">
    <location>
        <begin position="629"/>
        <end position="659"/>
    </location>
</feature>
<feature type="compositionally biased region" description="Gly residues" evidence="1">
    <location>
        <begin position="323"/>
        <end position="336"/>
    </location>
</feature>
<name>A0A835WMC2_9CHLO</name>
<proteinExistence type="predicted"/>
<dbReference type="EMBL" id="JAEHOD010000013">
    <property type="protein sequence ID" value="KAG2449868.1"/>
    <property type="molecule type" value="Genomic_DNA"/>
</dbReference>
<feature type="compositionally biased region" description="Low complexity" evidence="1">
    <location>
        <begin position="10"/>
        <end position="21"/>
    </location>
</feature>
<sequence length="851" mass="83649">MSTTAEAVPAGAKAELGADAARTPSRSLAVAGRGAAPELLEAGNSSLLAASTSREILPFVTVLIDAGETGPLLADSARSGGAFSPCRSHEHEHGGDARGGHADANSDTSCATHALPSDPGRATGSAAAPQPASPAFGFDGAGGSLYGRLLHRLAPLSPALAALAPARWADVDTVVRALAADLDPCSSRGSRRAPGASLCAQRLQPATQHKQQELGDMELDMAAAAPAPRPPAPRPPPPPPPAADLSRQACELQGLAGDLMAVLRQAGDDIRRLRARRPRRPLLLHGLTAVMLPGAASGRVGGDGGAAPGEGRRALSRSCSSRRGGGGGGGGCGGRGSASPVRAPLRRAVSGRTREWGGCHGGAGSGAQAPRREPAAGALLLRASSRGASARWAACGAAQQAPASLPPSRMSLCVTMEVAAQAAALQPPLTTERSLGGPPSPPEPKAQGSGAAPAAPAAQPVGPAVVSSRIPRPQVVIGAAGGKSCGAMSEAAAALAAAAAAAAAVQTHVQSLRDRRRETHGEDPAFVTARLEYERGCRAAQEEEARRRAARLLLGPSAAAAPAAAAGAGAPADRPGQAGRRGLPAPSARVSAPLTGPQPLTSALLASANAAAVVQGPGPAAYLALPEGEREPSVARMPTAAAGGGGGGPGPRPPRAAVMSRCSSSHSLGSEASGMSGVSGVSAAASARSAFSAATSAAAGCGYGHAGHGGRVCAACSRRAAATAAAAVAEGARAGSGIGFGCGGGGGGDAAGGSAWGCEGARAQQRHQERAVDAAVARLRAVFEANQVALGLTKVAAFTYAAAGKRYRLQLLPDGRLAVRRGGGWEELTAALARSPRLAGAAGIAAMASVH</sequence>
<comment type="caution">
    <text evidence="2">The sequence shown here is derived from an EMBL/GenBank/DDBJ whole genome shotgun (WGS) entry which is preliminary data.</text>
</comment>
<keyword evidence="3" id="KW-1185">Reference proteome</keyword>
<dbReference type="Proteomes" id="UP000613740">
    <property type="component" value="Unassembled WGS sequence"/>
</dbReference>
<feature type="compositionally biased region" description="Low complexity" evidence="1">
    <location>
        <begin position="446"/>
        <end position="466"/>
    </location>
</feature>
<feature type="region of interest" description="Disordered" evidence="1">
    <location>
        <begin position="76"/>
        <end position="131"/>
    </location>
</feature>
<feature type="compositionally biased region" description="Gly residues" evidence="1">
    <location>
        <begin position="299"/>
        <end position="308"/>
    </location>
</feature>
<gene>
    <name evidence="2" type="ORF">HYH02_005391</name>
</gene>
<protein>
    <recommendedName>
        <fullName evidence="4">GAR domain-containing protein</fullName>
    </recommendedName>
</protein>
<dbReference type="OrthoDB" id="552055at2759"/>